<dbReference type="Pfam" id="PF13426">
    <property type="entry name" value="PAS_9"/>
    <property type="match status" value="2"/>
</dbReference>
<feature type="domain" description="GGDEF" evidence="5">
    <location>
        <begin position="627"/>
        <end position="761"/>
    </location>
</feature>
<name>A0A063Y8Z6_9GAMM</name>
<accession>A0A063Y8Z6</accession>
<dbReference type="SUPFAM" id="SSF55073">
    <property type="entry name" value="Nucleotide cyclase"/>
    <property type="match status" value="1"/>
</dbReference>
<dbReference type="InterPro" id="IPR000160">
    <property type="entry name" value="GGDEF_dom"/>
</dbReference>
<dbReference type="SUPFAM" id="SSF55785">
    <property type="entry name" value="PYP-like sensor domain (PAS domain)"/>
    <property type="match status" value="2"/>
</dbReference>
<keyword evidence="2" id="KW-0472">Membrane</keyword>
<evidence type="ECO:0000256" key="1">
    <source>
        <dbReference type="ARBA" id="ARBA00001946"/>
    </source>
</evidence>
<reference evidence="6 7" key="1">
    <citation type="journal article" date="2005" name="Int. J. Syst. Evol. Microbiol.">
        <title>Nitrincola lacisaponensis gen. nov., sp. nov., a novel alkaliphilic bacterium isolated from an alkaline, saline lake.</title>
        <authorList>
            <person name="Dimitriu P.A."/>
            <person name="Shukla S.K."/>
            <person name="Conradt J."/>
            <person name="Marquez M.C."/>
            <person name="Ventosa A."/>
            <person name="Maglia A."/>
            <person name="Peyton B.M."/>
            <person name="Pinkart H.C."/>
            <person name="Mormile M.R."/>
        </authorList>
    </citation>
    <scope>NUCLEOTIDE SEQUENCE [LARGE SCALE GENOMIC DNA]</scope>
    <source>
        <strain evidence="6 7">4CA</strain>
    </source>
</reference>
<dbReference type="STRING" id="267850.ADINL_0284"/>
<dbReference type="PROSITE" id="PS50887">
    <property type="entry name" value="GGDEF"/>
    <property type="match status" value="1"/>
</dbReference>
<dbReference type="FunFam" id="3.30.70.270:FF:000001">
    <property type="entry name" value="Diguanylate cyclase domain protein"/>
    <property type="match status" value="1"/>
</dbReference>
<dbReference type="PROSITE" id="PS50113">
    <property type="entry name" value="PAC"/>
    <property type="match status" value="2"/>
</dbReference>
<dbReference type="InterPro" id="IPR035965">
    <property type="entry name" value="PAS-like_dom_sf"/>
</dbReference>
<dbReference type="InterPro" id="IPR029787">
    <property type="entry name" value="Nucleotide_cyclase"/>
</dbReference>
<dbReference type="Gene3D" id="3.30.70.270">
    <property type="match status" value="1"/>
</dbReference>
<sequence length="774" mass="86370">MNVSRLKKPGRLLSFLKPIVLCKHRRLILLFVTLFFALLTAVSLSLWNSFKHAMEQTQQRILFQSQLLERSITRTLESVESAMVSLDLLLSQQSLESETAERSLASLRQRVDEMIHFSPHIRQVIVTQGSQVLVDSAARSEGLHLDSDRLGLNLSSSNGVVGQGLQIISRVDQRFLPLIDRDEGSARHSVLVTGLRSGHRSETGDPYWVLVAMNPEYFTGFFKTEGPAAELQQAISLLGFDGEIFASLLSDVSDLPPVSVFLESGQLMQLVSDKEAIHAWSASTRYPLVVSITQSQRELVRGWLLSHQSMLVVLAALIVLMLLSMLVLLREVIHRVSIQQEMALLFKAVDQSSAAVILTDNEQQVVYVNPAVERLFGYPASDLMGRNPKLLGSGQTDAAILQQLRQTLTQGEDWEGELVNRTASGEHITVATRISAVLDEDAVISHFVGIMEDVTERKQQQALLYQQNIKLGQLATVFTHAHEGIMICCPNGEILDVNEAFCQITGYSRDEVIGQNPRLLKSGHQDSAFYASMWHSIQTDGCWCGEVWNRRKDGEVYVEHLTITAVQDADGCVMHYVSLFSDISLQKKQEIRLQKLAHFDPLTGLPNRSLLHDRLQQAMYNTLRRQRLVAVVFIDLDGFKAINDAYGHDAGDSLLCFLSEQMQSTLRDGDTLARLGGDEFVAVLTDLADETACEAALKRLLQAAIQMHCFKGECFHVSASIGATFFPQPETVGPEQLLRQADQVMYEAKTSGKNQYRVFDPRRNAVLPRDVCVI</sequence>
<dbReference type="PANTHER" id="PTHR46663">
    <property type="entry name" value="DIGUANYLATE CYCLASE DGCT-RELATED"/>
    <property type="match status" value="1"/>
</dbReference>
<organism evidence="6 7">
    <name type="scientific">Nitrincola lacisaponensis</name>
    <dbReference type="NCBI Taxonomy" id="267850"/>
    <lineage>
        <taxon>Bacteria</taxon>
        <taxon>Pseudomonadati</taxon>
        <taxon>Pseudomonadota</taxon>
        <taxon>Gammaproteobacteria</taxon>
        <taxon>Oceanospirillales</taxon>
        <taxon>Oceanospirillaceae</taxon>
        <taxon>Nitrincola</taxon>
    </lineage>
</organism>
<dbReference type="InterPro" id="IPR000700">
    <property type="entry name" value="PAS-assoc_C"/>
</dbReference>
<dbReference type="InterPro" id="IPR043128">
    <property type="entry name" value="Rev_trsase/Diguanyl_cyclase"/>
</dbReference>
<dbReference type="Pfam" id="PF00990">
    <property type="entry name" value="GGDEF"/>
    <property type="match status" value="1"/>
</dbReference>
<feature type="transmembrane region" description="Helical" evidence="2">
    <location>
        <begin position="310"/>
        <end position="329"/>
    </location>
</feature>
<dbReference type="PANTHER" id="PTHR46663:SF3">
    <property type="entry name" value="SLL0267 PROTEIN"/>
    <property type="match status" value="1"/>
</dbReference>
<dbReference type="InterPro" id="IPR000014">
    <property type="entry name" value="PAS"/>
</dbReference>
<evidence type="ECO:0000259" key="4">
    <source>
        <dbReference type="PROSITE" id="PS50113"/>
    </source>
</evidence>
<proteinExistence type="predicted"/>
<dbReference type="EMBL" id="JMSZ01000007">
    <property type="protein sequence ID" value="KDE41211.1"/>
    <property type="molecule type" value="Genomic_DNA"/>
</dbReference>
<comment type="cofactor">
    <cofactor evidence="1">
        <name>Mg(2+)</name>
        <dbReference type="ChEBI" id="CHEBI:18420"/>
    </cofactor>
</comment>
<dbReference type="PATRIC" id="fig|267850.7.peg.280"/>
<evidence type="ECO:0000313" key="6">
    <source>
        <dbReference type="EMBL" id="KDE41211.1"/>
    </source>
</evidence>
<dbReference type="InterPro" id="IPR001610">
    <property type="entry name" value="PAC"/>
</dbReference>
<feature type="domain" description="PAC" evidence="4">
    <location>
        <begin position="543"/>
        <end position="595"/>
    </location>
</feature>
<gene>
    <name evidence="6" type="ORF">ADINL_0284</name>
</gene>
<keyword evidence="7" id="KW-1185">Reference proteome</keyword>
<dbReference type="NCBIfam" id="TIGR00229">
    <property type="entry name" value="sensory_box"/>
    <property type="match status" value="2"/>
</dbReference>
<feature type="domain" description="PAC" evidence="4">
    <location>
        <begin position="412"/>
        <end position="466"/>
    </location>
</feature>
<evidence type="ECO:0000259" key="3">
    <source>
        <dbReference type="PROSITE" id="PS50112"/>
    </source>
</evidence>
<dbReference type="AlphaFoldDB" id="A0A063Y8Z6"/>
<comment type="caution">
    <text evidence="6">The sequence shown here is derived from an EMBL/GenBank/DDBJ whole genome shotgun (WGS) entry which is preliminary data.</text>
</comment>
<dbReference type="SMART" id="SM00086">
    <property type="entry name" value="PAC"/>
    <property type="match status" value="2"/>
</dbReference>
<dbReference type="PROSITE" id="PS50112">
    <property type="entry name" value="PAS"/>
    <property type="match status" value="2"/>
</dbReference>
<dbReference type="InterPro" id="IPR052163">
    <property type="entry name" value="DGC-Regulatory_Protein"/>
</dbReference>
<keyword evidence="2" id="KW-1133">Transmembrane helix</keyword>
<evidence type="ECO:0000259" key="5">
    <source>
        <dbReference type="PROSITE" id="PS50887"/>
    </source>
</evidence>
<protein>
    <submittedName>
        <fullName evidence="6">Diguanylate cyclase/phosphodiesterase (GGDEF &amp; EAL domains) with PAS/PAC sensor(S)</fullName>
    </submittedName>
</protein>
<dbReference type="NCBIfam" id="TIGR00254">
    <property type="entry name" value="GGDEF"/>
    <property type="match status" value="1"/>
</dbReference>
<feature type="domain" description="PAS" evidence="3">
    <location>
        <begin position="341"/>
        <end position="411"/>
    </location>
</feature>
<evidence type="ECO:0000256" key="2">
    <source>
        <dbReference type="SAM" id="Phobius"/>
    </source>
</evidence>
<evidence type="ECO:0000313" key="7">
    <source>
        <dbReference type="Proteomes" id="UP000027318"/>
    </source>
</evidence>
<dbReference type="Proteomes" id="UP000027318">
    <property type="component" value="Unassembled WGS sequence"/>
</dbReference>
<dbReference type="CDD" id="cd01949">
    <property type="entry name" value="GGDEF"/>
    <property type="match status" value="1"/>
</dbReference>
<dbReference type="CDD" id="cd00130">
    <property type="entry name" value="PAS"/>
    <property type="match status" value="2"/>
</dbReference>
<dbReference type="GO" id="GO:0003824">
    <property type="term" value="F:catalytic activity"/>
    <property type="evidence" value="ECO:0007669"/>
    <property type="project" value="UniProtKB-ARBA"/>
</dbReference>
<keyword evidence="2" id="KW-0812">Transmembrane</keyword>
<feature type="domain" description="PAS" evidence="3">
    <location>
        <begin position="470"/>
        <end position="516"/>
    </location>
</feature>
<dbReference type="SMART" id="SM00091">
    <property type="entry name" value="PAS"/>
    <property type="match status" value="2"/>
</dbReference>
<dbReference type="Gene3D" id="3.30.450.20">
    <property type="entry name" value="PAS domain"/>
    <property type="match status" value="2"/>
</dbReference>
<dbReference type="SMART" id="SM00267">
    <property type="entry name" value="GGDEF"/>
    <property type="match status" value="1"/>
</dbReference>